<feature type="region of interest" description="Disordered" evidence="1">
    <location>
        <begin position="57"/>
        <end position="94"/>
    </location>
</feature>
<dbReference type="AlphaFoldDB" id="A0A0K2GCZ8"/>
<proteinExistence type="predicted"/>
<protein>
    <submittedName>
        <fullName evidence="2">Uncharacterized protein</fullName>
    </submittedName>
</protein>
<dbReference type="EMBL" id="CP011801">
    <property type="protein sequence ID" value="ALA58462.1"/>
    <property type="molecule type" value="Genomic_DNA"/>
</dbReference>
<evidence type="ECO:0000313" key="2">
    <source>
        <dbReference type="EMBL" id="ALA58462.1"/>
    </source>
</evidence>
<evidence type="ECO:0000256" key="1">
    <source>
        <dbReference type="SAM" id="MobiDB-lite"/>
    </source>
</evidence>
<dbReference type="PATRIC" id="fig|42253.5.peg.2018"/>
<name>A0A0K2GCZ8_NITMO</name>
<gene>
    <name evidence="2" type="ORF">NITMOv2_2045</name>
</gene>
<sequence>MMENAASSKGLGPALNKPRKMVPGAFFRPLFPAWFEGSADWNLLLYSKGGRAQASRGVICSTSSTRSSSKRRTTLPSLGFSPQILRASAGSATP</sequence>
<reference evidence="2 3" key="1">
    <citation type="journal article" date="2015" name="Proc. Natl. Acad. Sci. U.S.A.">
        <title>Expanded metabolic versatility of ubiquitous nitrite-oxidizing bacteria from the genus Nitrospira.</title>
        <authorList>
            <person name="Koch H."/>
            <person name="Lucker S."/>
            <person name="Albertsen M."/>
            <person name="Kitzinger K."/>
            <person name="Herbold C."/>
            <person name="Spieck E."/>
            <person name="Nielsen P.H."/>
            <person name="Wagner M."/>
            <person name="Daims H."/>
        </authorList>
    </citation>
    <scope>NUCLEOTIDE SEQUENCE [LARGE SCALE GENOMIC DNA]</scope>
    <source>
        <strain evidence="2 3">NSP M-1</strain>
    </source>
</reference>
<accession>A0A0K2GCZ8</accession>
<evidence type="ECO:0000313" key="3">
    <source>
        <dbReference type="Proteomes" id="UP000069205"/>
    </source>
</evidence>
<keyword evidence="3" id="KW-1185">Reference proteome</keyword>
<organism evidence="2 3">
    <name type="scientific">Nitrospira moscoviensis</name>
    <dbReference type="NCBI Taxonomy" id="42253"/>
    <lineage>
        <taxon>Bacteria</taxon>
        <taxon>Pseudomonadati</taxon>
        <taxon>Nitrospirota</taxon>
        <taxon>Nitrospiria</taxon>
        <taxon>Nitrospirales</taxon>
        <taxon>Nitrospiraceae</taxon>
        <taxon>Nitrospira</taxon>
    </lineage>
</organism>
<dbReference type="KEGG" id="nmv:NITMOv2_2045"/>
<dbReference type="Proteomes" id="UP000069205">
    <property type="component" value="Chromosome"/>
</dbReference>